<name>A0AAN8GWK8_CHAGU</name>
<feature type="region of interest" description="Disordered" evidence="1">
    <location>
        <begin position="1"/>
        <end position="51"/>
    </location>
</feature>
<feature type="compositionally biased region" description="Basic and acidic residues" evidence="1">
    <location>
        <begin position="28"/>
        <end position="40"/>
    </location>
</feature>
<evidence type="ECO:0000313" key="2">
    <source>
        <dbReference type="EMBL" id="KAK5893182.1"/>
    </source>
</evidence>
<dbReference type="EMBL" id="JAURVH010001535">
    <property type="protein sequence ID" value="KAK5893182.1"/>
    <property type="molecule type" value="Genomic_DNA"/>
</dbReference>
<reference evidence="2 3" key="1">
    <citation type="journal article" date="2023" name="Mol. Biol. Evol.">
        <title>Genomics of Secondarily Temperate Adaptation in the Only Non-Antarctic Icefish.</title>
        <authorList>
            <person name="Rivera-Colon A.G."/>
            <person name="Rayamajhi N."/>
            <person name="Minhas B.F."/>
            <person name="Madrigal G."/>
            <person name="Bilyk K.T."/>
            <person name="Yoon V."/>
            <person name="Hune M."/>
            <person name="Gregory S."/>
            <person name="Cheng C.H.C."/>
            <person name="Catchen J.M."/>
        </authorList>
    </citation>
    <scope>NUCLEOTIDE SEQUENCE [LARGE SCALE GENOMIC DNA]</scope>
    <source>
        <tissue evidence="2">White muscle</tissue>
    </source>
</reference>
<sequence length="100" mass="10983">MDSAESASLPRGEESLTSQSGVSARAGQRVDARDAPGELRHSHRVGSESINTHLSEGCKHVEHWSHAARGCPDGMFGLVRDFQMGKSFTRLQAKRSRWHA</sequence>
<accession>A0AAN8GWK8</accession>
<keyword evidence="3" id="KW-1185">Reference proteome</keyword>
<organism evidence="2 3">
    <name type="scientific">Champsocephalus gunnari</name>
    <name type="common">Mackerel icefish</name>
    <dbReference type="NCBI Taxonomy" id="52237"/>
    <lineage>
        <taxon>Eukaryota</taxon>
        <taxon>Metazoa</taxon>
        <taxon>Chordata</taxon>
        <taxon>Craniata</taxon>
        <taxon>Vertebrata</taxon>
        <taxon>Euteleostomi</taxon>
        <taxon>Actinopterygii</taxon>
        <taxon>Neopterygii</taxon>
        <taxon>Teleostei</taxon>
        <taxon>Neoteleostei</taxon>
        <taxon>Acanthomorphata</taxon>
        <taxon>Eupercaria</taxon>
        <taxon>Perciformes</taxon>
        <taxon>Notothenioidei</taxon>
        <taxon>Channichthyidae</taxon>
        <taxon>Champsocephalus</taxon>
    </lineage>
</organism>
<protein>
    <submittedName>
        <fullName evidence="2">Uncharacterized protein</fullName>
    </submittedName>
</protein>
<evidence type="ECO:0000313" key="3">
    <source>
        <dbReference type="Proteomes" id="UP001331515"/>
    </source>
</evidence>
<proteinExistence type="predicted"/>
<dbReference type="Proteomes" id="UP001331515">
    <property type="component" value="Unassembled WGS sequence"/>
</dbReference>
<evidence type="ECO:0000256" key="1">
    <source>
        <dbReference type="SAM" id="MobiDB-lite"/>
    </source>
</evidence>
<comment type="caution">
    <text evidence="2">The sequence shown here is derived from an EMBL/GenBank/DDBJ whole genome shotgun (WGS) entry which is preliminary data.</text>
</comment>
<gene>
    <name evidence="2" type="ORF">CgunFtcFv8_006078</name>
</gene>
<dbReference type="AlphaFoldDB" id="A0AAN8GWK8"/>